<name>A0A8W8KNJ2_MAGGI</name>
<dbReference type="PROSITE" id="PS50157">
    <property type="entry name" value="ZINC_FINGER_C2H2_2"/>
    <property type="match status" value="1"/>
</dbReference>
<evidence type="ECO:0000259" key="2">
    <source>
        <dbReference type="PROSITE" id="PS50157"/>
    </source>
</evidence>
<keyword evidence="1" id="KW-0863">Zinc-finger</keyword>
<keyword evidence="1" id="KW-0479">Metal-binding</keyword>
<sequence>MKREDVLKSEQLDTGLIILSDFEEPSKNYGVISHITKNCSVTPTSIFHCSELGCNQQFSSYQILQEHILLDRHVQEKTSTYDALRHHWSELCNSNLFISKHLVQIGRDHHTLVKNSSVEKLHQGWALKKTRKFARFSSKVKDFLHRVFQEGEESGRKAILLKYLNSDLTSDFYDVAVQDFRPHCQLAQFAHRVHFPTPIQLNQVGPRFAVGPKYNEHVAAAPVTHSSPSPCTTYPPVTHVPKGSYLPDGSAPNTIHATPKQGCWLYVEKCASHPGLISRNKTHFHRDTNPGANTRQSLCLQRVSHYVSYCGAESLFHVIFGPTGAMTVGGHEGCYFAEYGCPDHSHSLPKVGLIHHDAYAEHSLNALHNEHNCLSRAFPQYRYCGSHVDYPYTSIFLPTGKTTTAGGGCWIQMDACIADSSIQLSFYDALGQTSSGSDNSQEICFNRAAYYWYHCGSHNTYPVTAFFRPQAASATYPPS</sequence>
<dbReference type="PROSITE" id="PS00028">
    <property type="entry name" value="ZINC_FINGER_C2H2_1"/>
    <property type="match status" value="1"/>
</dbReference>
<protein>
    <recommendedName>
        <fullName evidence="2">C2H2-type domain-containing protein</fullName>
    </recommendedName>
</protein>
<dbReference type="AlphaFoldDB" id="A0A8W8KNJ2"/>
<accession>A0A8W8KNJ2</accession>
<proteinExistence type="predicted"/>
<evidence type="ECO:0000313" key="3">
    <source>
        <dbReference type="EnsemblMetazoa" id="G24651.5:cds"/>
    </source>
</evidence>
<keyword evidence="4" id="KW-1185">Reference proteome</keyword>
<organism evidence="3 4">
    <name type="scientific">Magallana gigas</name>
    <name type="common">Pacific oyster</name>
    <name type="synonym">Crassostrea gigas</name>
    <dbReference type="NCBI Taxonomy" id="29159"/>
    <lineage>
        <taxon>Eukaryota</taxon>
        <taxon>Metazoa</taxon>
        <taxon>Spiralia</taxon>
        <taxon>Lophotrochozoa</taxon>
        <taxon>Mollusca</taxon>
        <taxon>Bivalvia</taxon>
        <taxon>Autobranchia</taxon>
        <taxon>Pteriomorphia</taxon>
        <taxon>Ostreida</taxon>
        <taxon>Ostreoidea</taxon>
        <taxon>Ostreidae</taxon>
        <taxon>Magallana</taxon>
    </lineage>
</organism>
<feature type="domain" description="C2H2-type" evidence="2">
    <location>
        <begin position="47"/>
        <end position="78"/>
    </location>
</feature>
<evidence type="ECO:0000313" key="4">
    <source>
        <dbReference type="Proteomes" id="UP000005408"/>
    </source>
</evidence>
<dbReference type="GO" id="GO:0008270">
    <property type="term" value="F:zinc ion binding"/>
    <property type="evidence" value="ECO:0007669"/>
    <property type="project" value="UniProtKB-KW"/>
</dbReference>
<dbReference type="InterPro" id="IPR013087">
    <property type="entry name" value="Znf_C2H2_type"/>
</dbReference>
<keyword evidence="1" id="KW-0862">Zinc</keyword>
<evidence type="ECO:0000256" key="1">
    <source>
        <dbReference type="PROSITE-ProRule" id="PRU00042"/>
    </source>
</evidence>
<reference evidence="3" key="1">
    <citation type="submission" date="2022-08" db="UniProtKB">
        <authorList>
            <consortium name="EnsemblMetazoa"/>
        </authorList>
    </citation>
    <scope>IDENTIFICATION</scope>
    <source>
        <strain evidence="3">05x7-T-G4-1.051#20</strain>
    </source>
</reference>
<dbReference type="Proteomes" id="UP000005408">
    <property type="component" value="Unassembled WGS sequence"/>
</dbReference>
<dbReference type="EnsemblMetazoa" id="G24651.5">
    <property type="protein sequence ID" value="G24651.5:cds"/>
    <property type="gene ID" value="G24651"/>
</dbReference>